<gene>
    <name evidence="3" type="ORF">HMPREF1051_1327</name>
</gene>
<evidence type="ECO:0000259" key="2">
    <source>
        <dbReference type="Pfam" id="PF05658"/>
    </source>
</evidence>
<evidence type="ECO:0000256" key="1">
    <source>
        <dbReference type="SAM" id="SignalP"/>
    </source>
</evidence>
<dbReference type="InterPro" id="IPR011049">
    <property type="entry name" value="Serralysin-like_metalloprot_C"/>
</dbReference>
<dbReference type="Proteomes" id="UP000004473">
    <property type="component" value="Unassembled WGS sequence"/>
</dbReference>
<organism evidence="3 4">
    <name type="scientific">Neisseria sicca VK64</name>
    <dbReference type="NCBI Taxonomy" id="1095748"/>
    <lineage>
        <taxon>Bacteria</taxon>
        <taxon>Pseudomonadati</taxon>
        <taxon>Pseudomonadota</taxon>
        <taxon>Betaproteobacteria</taxon>
        <taxon>Neisseriales</taxon>
        <taxon>Neisseriaceae</taxon>
        <taxon>Neisseria</taxon>
    </lineage>
</organism>
<feature type="chain" id="PRO_5003662433" evidence="1">
    <location>
        <begin position="25"/>
        <end position="123"/>
    </location>
</feature>
<dbReference type="Pfam" id="PF05658">
    <property type="entry name" value="YadA_head"/>
    <property type="match status" value="2"/>
</dbReference>
<dbReference type="GO" id="GO:0019867">
    <property type="term" value="C:outer membrane"/>
    <property type="evidence" value="ECO:0007669"/>
    <property type="project" value="InterPro"/>
</dbReference>
<proteinExistence type="predicted"/>
<sequence>MKLNLSVKPLCLVLSLVFANVCVAEGIATGAMHKNGSAALGKESKAGENATALGDKAAAAGYKSVAAGYDSSASGLSASAFGSEAKAEALRTVAVGFRANAKGTILPSAAHRRLPVGSRWRSV</sequence>
<protein>
    <submittedName>
        <fullName evidence="3">Hep/Hag repeat protein</fullName>
    </submittedName>
</protein>
<evidence type="ECO:0000313" key="4">
    <source>
        <dbReference type="Proteomes" id="UP000004473"/>
    </source>
</evidence>
<dbReference type="PATRIC" id="fig|1095748.3.peg.1098"/>
<feature type="domain" description="Trimeric autotransporter adhesin YadA-like head" evidence="2">
    <location>
        <begin position="47"/>
        <end position="71"/>
    </location>
</feature>
<feature type="domain" description="Trimeric autotransporter adhesin YadA-like head" evidence="2">
    <location>
        <begin position="73"/>
        <end position="99"/>
    </location>
</feature>
<comment type="caution">
    <text evidence="3">The sequence shown here is derived from an EMBL/GenBank/DDBJ whole genome shotgun (WGS) entry which is preliminary data.</text>
</comment>
<dbReference type="SUPFAM" id="SSF101967">
    <property type="entry name" value="Adhesin YadA, collagen-binding domain"/>
    <property type="match status" value="1"/>
</dbReference>
<dbReference type="EMBL" id="AJMT01000083">
    <property type="protein sequence ID" value="EIG29233.1"/>
    <property type="molecule type" value="Genomic_DNA"/>
</dbReference>
<dbReference type="Gene3D" id="2.150.10.10">
    <property type="entry name" value="Serralysin-like metalloprotease, C-terminal"/>
    <property type="match status" value="1"/>
</dbReference>
<feature type="signal peptide" evidence="1">
    <location>
        <begin position="1"/>
        <end position="24"/>
    </location>
</feature>
<dbReference type="InterPro" id="IPR008640">
    <property type="entry name" value="Adhesin_Head_dom"/>
</dbReference>
<keyword evidence="1" id="KW-0732">Signal</keyword>
<name>I2NTS2_NEISI</name>
<accession>I2NTS2</accession>
<evidence type="ECO:0000313" key="3">
    <source>
        <dbReference type="EMBL" id="EIG29233.1"/>
    </source>
</evidence>
<reference evidence="3 4" key="1">
    <citation type="submission" date="2012-04" db="EMBL/GenBank/DDBJ databases">
        <authorList>
            <person name="Harkins D.M."/>
            <person name="Madupu R."/>
            <person name="Durkin A.S."/>
            <person name="Torralba M."/>
            <person name="Methe B."/>
            <person name="Sutton G.G."/>
            <person name="Nelson K.E."/>
        </authorList>
    </citation>
    <scope>NUCLEOTIDE SEQUENCE [LARGE SCALE GENOMIC DNA]</scope>
    <source>
        <strain evidence="3 4">VK64</strain>
    </source>
</reference>
<dbReference type="AlphaFoldDB" id="I2NTS2"/>